<evidence type="ECO:0000256" key="1">
    <source>
        <dbReference type="SAM" id="SignalP"/>
    </source>
</evidence>
<evidence type="ECO:0000313" key="4">
    <source>
        <dbReference type="Proteomes" id="UP000430272"/>
    </source>
</evidence>
<dbReference type="Pfam" id="PF09832">
    <property type="entry name" value="DUF2059"/>
    <property type="match status" value="1"/>
</dbReference>
<dbReference type="AlphaFoldDB" id="A0A844Y7K0"/>
<dbReference type="OrthoDB" id="7409988at2"/>
<organism evidence="3 4">
    <name type="scientific">Qipengyuania pelagi</name>
    <dbReference type="NCBI Taxonomy" id="994320"/>
    <lineage>
        <taxon>Bacteria</taxon>
        <taxon>Pseudomonadati</taxon>
        <taxon>Pseudomonadota</taxon>
        <taxon>Alphaproteobacteria</taxon>
        <taxon>Sphingomonadales</taxon>
        <taxon>Erythrobacteraceae</taxon>
        <taxon>Qipengyuania</taxon>
    </lineage>
</organism>
<dbReference type="Proteomes" id="UP000430272">
    <property type="component" value="Unassembled WGS sequence"/>
</dbReference>
<evidence type="ECO:0000259" key="2">
    <source>
        <dbReference type="Pfam" id="PF09832"/>
    </source>
</evidence>
<comment type="caution">
    <text evidence="3">The sequence shown here is derived from an EMBL/GenBank/DDBJ whole genome shotgun (WGS) entry which is preliminary data.</text>
</comment>
<feature type="domain" description="DUF2059" evidence="2">
    <location>
        <begin position="173"/>
        <end position="225"/>
    </location>
</feature>
<accession>A0A844Y7K0</accession>
<proteinExistence type="predicted"/>
<reference evidence="3 4" key="1">
    <citation type="submission" date="2019-12" db="EMBL/GenBank/DDBJ databases">
        <title>Genomic-based taxomic classification of the family Erythrobacteraceae.</title>
        <authorList>
            <person name="Xu L."/>
        </authorList>
    </citation>
    <scope>NUCLEOTIDE SEQUENCE [LARGE SCALE GENOMIC DNA]</scope>
    <source>
        <strain evidence="3 4">JCM 17468</strain>
    </source>
</reference>
<keyword evidence="1" id="KW-0732">Signal</keyword>
<dbReference type="InterPro" id="IPR018637">
    <property type="entry name" value="DUF2059"/>
</dbReference>
<evidence type="ECO:0000313" key="3">
    <source>
        <dbReference type="EMBL" id="MXO54620.1"/>
    </source>
</evidence>
<sequence length="288" mass="30752">MKNIGVSLVLGVLSLALSAPAMAQDIVMGEIEGEVAIDDAEADGAMDEAAVLAMMSGLFQAEPLTAEQEARLPAATAIVATMMPEGFYGEIMRDMMEKTMRPMMAMFSEPDFLLASRLTLDEAALADLSDAEKQELLTMLDPAWDQRADTMVDALVSNMGGAFAAVEPPVRAGLAKAYAVRFDEAQLADISAFFATPTGGEFARQSMALFADPQVMGATMEAMPEMIGSFTEMETAMEAALESLPAERDYADLSMAQRARMADLLGVEPDALDDMVIPHGEGEEPEAE</sequence>
<keyword evidence="4" id="KW-1185">Reference proteome</keyword>
<protein>
    <submittedName>
        <fullName evidence="3">DUF2059 domain-containing protein</fullName>
    </submittedName>
</protein>
<dbReference type="EMBL" id="WTYD01000002">
    <property type="protein sequence ID" value="MXO54620.1"/>
    <property type="molecule type" value="Genomic_DNA"/>
</dbReference>
<feature type="chain" id="PRO_5032986217" evidence="1">
    <location>
        <begin position="24"/>
        <end position="288"/>
    </location>
</feature>
<dbReference type="RefSeq" id="WP_160661520.1">
    <property type="nucleotide sequence ID" value="NZ_BAABDV010000001.1"/>
</dbReference>
<feature type="signal peptide" evidence="1">
    <location>
        <begin position="1"/>
        <end position="23"/>
    </location>
</feature>
<gene>
    <name evidence="3" type="ORF">GRI47_11475</name>
</gene>
<name>A0A844Y7K0_9SPHN</name>